<evidence type="ECO:0000256" key="5">
    <source>
        <dbReference type="HAMAP-Rule" id="MF_00481"/>
    </source>
</evidence>
<accession>A0A7C4HET0</accession>
<name>A0A7C4HET0_STAMA</name>
<evidence type="ECO:0000313" key="8">
    <source>
        <dbReference type="EMBL" id="HGU64673.1"/>
    </source>
</evidence>
<dbReference type="PROSITE" id="PS00993">
    <property type="entry name" value="RIBOSOMAL_L30E_2"/>
    <property type="match status" value="1"/>
</dbReference>
<evidence type="ECO:0000256" key="4">
    <source>
        <dbReference type="ARBA" id="ARBA00035231"/>
    </source>
</evidence>
<dbReference type="SUPFAM" id="SSF55315">
    <property type="entry name" value="L30e-like"/>
    <property type="match status" value="1"/>
</dbReference>
<evidence type="ECO:0000313" key="7">
    <source>
        <dbReference type="EMBL" id="HGM58168.1"/>
    </source>
</evidence>
<dbReference type="InterPro" id="IPR029064">
    <property type="entry name" value="Ribosomal_eL30-like_sf"/>
</dbReference>
<feature type="domain" description="Ribosomal protein eL8/eL30/eS12/Gadd45" evidence="6">
    <location>
        <begin position="10"/>
        <end position="99"/>
    </location>
</feature>
<comment type="similarity">
    <text evidence="1 5">Belongs to the eukaryotic ribosomal protein eL30 family.</text>
</comment>
<dbReference type="InterPro" id="IPR004038">
    <property type="entry name" value="Ribosomal_eL8/eL30/eS12/Gad45"/>
</dbReference>
<keyword evidence="3 5" id="KW-0687">Ribonucleoprotein</keyword>
<dbReference type="EMBL" id="DTBJ01000013">
    <property type="protein sequence ID" value="HGM58168.1"/>
    <property type="molecule type" value="Genomic_DNA"/>
</dbReference>
<dbReference type="GO" id="GO:0003735">
    <property type="term" value="F:structural constituent of ribosome"/>
    <property type="evidence" value="ECO:0007669"/>
    <property type="project" value="InterPro"/>
</dbReference>
<dbReference type="Gene3D" id="3.30.1330.30">
    <property type="match status" value="1"/>
</dbReference>
<evidence type="ECO:0000256" key="1">
    <source>
        <dbReference type="ARBA" id="ARBA00007326"/>
    </source>
</evidence>
<reference evidence="7" key="1">
    <citation type="journal article" date="2020" name="mSystems">
        <title>Genome- and Community-Level Interaction Insights into Carbon Utilization and Element Cycling Functions of Hydrothermarchaeota in Hydrothermal Sediment.</title>
        <authorList>
            <person name="Zhou Z."/>
            <person name="Liu Y."/>
            <person name="Xu W."/>
            <person name="Pan J."/>
            <person name="Luo Z.H."/>
            <person name="Li M."/>
        </authorList>
    </citation>
    <scope>NUCLEOTIDE SEQUENCE [LARGE SCALE GENOMIC DNA]</scope>
    <source>
        <strain evidence="8">SpSt-622</strain>
        <strain evidence="7">SpSt-642</strain>
    </source>
</reference>
<dbReference type="NCBIfam" id="NF002172">
    <property type="entry name" value="PRK01018.1"/>
    <property type="match status" value="1"/>
</dbReference>
<dbReference type="InterPro" id="IPR000231">
    <property type="entry name" value="Ribosomal_eL30"/>
</dbReference>
<organism evidence="7">
    <name type="scientific">Staphylothermus marinus</name>
    <dbReference type="NCBI Taxonomy" id="2280"/>
    <lineage>
        <taxon>Archaea</taxon>
        <taxon>Thermoproteota</taxon>
        <taxon>Thermoprotei</taxon>
        <taxon>Desulfurococcales</taxon>
        <taxon>Desulfurococcaceae</taxon>
        <taxon>Staphylothermus</taxon>
    </lineage>
</organism>
<dbReference type="PANTHER" id="PTHR11449">
    <property type="entry name" value="RIBOSOMAL PROTEIN L30"/>
    <property type="match status" value="1"/>
</dbReference>
<dbReference type="GO" id="GO:0003723">
    <property type="term" value="F:RNA binding"/>
    <property type="evidence" value="ECO:0007669"/>
    <property type="project" value="InterPro"/>
</dbReference>
<dbReference type="InterPro" id="IPR039109">
    <property type="entry name" value="Ribosomal_eL30-like"/>
</dbReference>
<dbReference type="AlphaFoldDB" id="A0A7C4HET0"/>
<proteinExistence type="inferred from homology"/>
<protein>
    <recommendedName>
        <fullName evidence="4 5">Large ribosomal subunit protein eL30</fullName>
    </recommendedName>
</protein>
<evidence type="ECO:0000259" key="6">
    <source>
        <dbReference type="Pfam" id="PF01248"/>
    </source>
</evidence>
<evidence type="ECO:0000256" key="2">
    <source>
        <dbReference type="ARBA" id="ARBA00022980"/>
    </source>
</evidence>
<keyword evidence="2 5" id="KW-0689">Ribosomal protein</keyword>
<dbReference type="GO" id="GO:0022625">
    <property type="term" value="C:cytosolic large ribosomal subunit"/>
    <property type="evidence" value="ECO:0007669"/>
    <property type="project" value="InterPro"/>
</dbReference>
<dbReference type="InterPro" id="IPR022991">
    <property type="entry name" value="Ribosomal_eL30_CS"/>
</dbReference>
<dbReference type="HAMAP" id="MF_00481">
    <property type="entry name" value="Ribosomal_eL30"/>
    <property type="match status" value="1"/>
</dbReference>
<sequence>MLASLTDIINALQTCVRTGQVVIGSRKTIKLAMHGKAKLIVLASNAPPEIKRDIKYYAKLSKIPVLEIPSTNIELGTIVGKPFGVSSMAIINPGQSNILDLVKEVEKIE</sequence>
<dbReference type="EMBL" id="DTAN01000018">
    <property type="protein sequence ID" value="HGU64673.1"/>
    <property type="molecule type" value="Genomic_DNA"/>
</dbReference>
<evidence type="ECO:0000256" key="3">
    <source>
        <dbReference type="ARBA" id="ARBA00023274"/>
    </source>
</evidence>
<comment type="caution">
    <text evidence="7">The sequence shown here is derived from an EMBL/GenBank/DDBJ whole genome shotgun (WGS) entry which is preliminary data.</text>
</comment>
<dbReference type="GO" id="GO:0006412">
    <property type="term" value="P:translation"/>
    <property type="evidence" value="ECO:0007669"/>
    <property type="project" value="UniProtKB-UniRule"/>
</dbReference>
<dbReference type="Pfam" id="PF01248">
    <property type="entry name" value="Ribosomal_L7Ae"/>
    <property type="match status" value="1"/>
</dbReference>
<gene>
    <name evidence="5" type="primary">rpl30e</name>
    <name evidence="8" type="ORF">ENT92_00445</name>
    <name evidence="7" type="ORF">ENU14_01060</name>
</gene>